<dbReference type="GO" id="GO:0016887">
    <property type="term" value="F:ATP hydrolysis activity"/>
    <property type="evidence" value="ECO:0007669"/>
    <property type="project" value="InterPro"/>
</dbReference>
<accession>X5MEG6</accession>
<keyword evidence="2" id="KW-0547">Nucleotide-binding</keyword>
<dbReference type="AlphaFoldDB" id="X5MEG6"/>
<dbReference type="SMART" id="SM00382">
    <property type="entry name" value="AAA"/>
    <property type="match status" value="1"/>
</dbReference>
<dbReference type="CDD" id="cd03217">
    <property type="entry name" value="ABC_FeS_Assembly"/>
    <property type="match status" value="1"/>
</dbReference>
<keyword evidence="3" id="KW-0067">ATP-binding</keyword>
<evidence type="ECO:0000256" key="2">
    <source>
        <dbReference type="ARBA" id="ARBA00022741"/>
    </source>
</evidence>
<dbReference type="InterPro" id="IPR010230">
    <property type="entry name" value="FeS-cluster_ATPase_SufC"/>
</dbReference>
<evidence type="ECO:0000313" key="5">
    <source>
        <dbReference type="EMBL" id="CDO60932.1"/>
    </source>
</evidence>
<dbReference type="HOGENOM" id="CLU_000604_48_1_5"/>
<dbReference type="Gene3D" id="3.40.50.300">
    <property type="entry name" value="P-loop containing nucleotide triphosphate hydrolases"/>
    <property type="match status" value="1"/>
</dbReference>
<gene>
    <name evidence="5" type="ORF">BN1012_Phect2719</name>
</gene>
<dbReference type="PANTHER" id="PTHR43204:SF1">
    <property type="entry name" value="ABC TRANSPORTER I FAMILY MEMBER 6, CHLOROPLASTIC"/>
    <property type="match status" value="1"/>
</dbReference>
<protein>
    <submittedName>
        <fullName evidence="5">Iron-sulfur cluster assembly ATPase protein SufC</fullName>
    </submittedName>
</protein>
<dbReference type="PATRIC" id="fig|1458461.3.peg.2725"/>
<evidence type="ECO:0000256" key="3">
    <source>
        <dbReference type="ARBA" id="ARBA00022840"/>
    </source>
</evidence>
<dbReference type="NCBIfam" id="TIGR01978">
    <property type="entry name" value="sufC"/>
    <property type="match status" value="1"/>
</dbReference>
<name>X5MEG6_9HYPH</name>
<dbReference type="PROSITE" id="PS50893">
    <property type="entry name" value="ABC_TRANSPORTER_2"/>
    <property type="match status" value="1"/>
</dbReference>
<dbReference type="GO" id="GO:0005524">
    <property type="term" value="F:ATP binding"/>
    <property type="evidence" value="ECO:0007669"/>
    <property type="project" value="UniProtKB-KW"/>
</dbReference>
<proteinExistence type="inferred from homology"/>
<evidence type="ECO:0000259" key="4">
    <source>
        <dbReference type="PROSITE" id="PS50893"/>
    </source>
</evidence>
<feature type="domain" description="ABC transporter" evidence="4">
    <location>
        <begin position="2"/>
        <end position="246"/>
    </location>
</feature>
<dbReference type="SUPFAM" id="SSF52540">
    <property type="entry name" value="P-loop containing nucleoside triphosphate hydrolases"/>
    <property type="match status" value="1"/>
</dbReference>
<dbReference type="RefSeq" id="WP_043948857.1">
    <property type="nucleotide sequence ID" value="NZ_HG966617.1"/>
</dbReference>
<dbReference type="InterPro" id="IPR027417">
    <property type="entry name" value="P-loop_NTPase"/>
</dbReference>
<dbReference type="Proteomes" id="UP000032160">
    <property type="component" value="Chromosome I"/>
</dbReference>
<evidence type="ECO:0000256" key="1">
    <source>
        <dbReference type="ARBA" id="ARBA00006216"/>
    </source>
</evidence>
<dbReference type="InterPro" id="IPR003439">
    <property type="entry name" value="ABC_transporter-like_ATP-bd"/>
</dbReference>
<dbReference type="OrthoDB" id="9806149at2"/>
<dbReference type="STRING" id="1458461.BN1012_Phect2719"/>
<comment type="similarity">
    <text evidence="1">Belongs to the ABC transporter superfamily. Ycf16 family.</text>
</comment>
<dbReference type="EMBL" id="HG966617">
    <property type="protein sequence ID" value="CDO60932.1"/>
    <property type="molecule type" value="Genomic_DNA"/>
</dbReference>
<reference evidence="5 6" key="1">
    <citation type="journal article" date="2014" name="Front. Genet.">
        <title>Genome and metabolic network of "Candidatus Phaeomarinobacter ectocarpi" Ec32, a new candidate genus of Alphaproteobacteria frequently associated with brown algae.</title>
        <authorList>
            <person name="Dittami S.M."/>
            <person name="Barbeyron T."/>
            <person name="Boyen C."/>
            <person name="Cambefort J."/>
            <person name="Collet G."/>
            <person name="Delage L."/>
            <person name="Gobet A."/>
            <person name="Groisillier A."/>
            <person name="Leblanc C."/>
            <person name="Michel G."/>
            <person name="Scornet D."/>
            <person name="Siegel A."/>
            <person name="Tapia J.E."/>
            <person name="Tonon T."/>
        </authorList>
    </citation>
    <scope>NUCLEOTIDE SEQUENCE [LARGE SCALE GENOMIC DNA]</scope>
    <source>
        <strain evidence="5 6">Ec32</strain>
    </source>
</reference>
<dbReference type="Pfam" id="PF00005">
    <property type="entry name" value="ABC_tran"/>
    <property type="match status" value="1"/>
</dbReference>
<evidence type="ECO:0000313" key="6">
    <source>
        <dbReference type="Proteomes" id="UP000032160"/>
    </source>
</evidence>
<dbReference type="PANTHER" id="PTHR43204">
    <property type="entry name" value="ABC TRANSPORTER I FAMILY MEMBER 6, CHLOROPLASTIC"/>
    <property type="match status" value="1"/>
</dbReference>
<dbReference type="InterPro" id="IPR003593">
    <property type="entry name" value="AAA+_ATPase"/>
</dbReference>
<organism evidence="5 6">
    <name type="scientific">Candidatus Phaeomarinibacter ectocarpi</name>
    <dbReference type="NCBI Taxonomy" id="1458461"/>
    <lineage>
        <taxon>Bacteria</taxon>
        <taxon>Pseudomonadati</taxon>
        <taxon>Pseudomonadota</taxon>
        <taxon>Alphaproteobacteria</taxon>
        <taxon>Hyphomicrobiales</taxon>
        <taxon>Parvibaculaceae</taxon>
        <taxon>Candidatus Phaeomarinibacter</taxon>
    </lineage>
</organism>
<dbReference type="KEGG" id="pect:BN1012_Phect2719"/>
<sequence>MLEIKDLHVEVGGKEILKGINLTLNPGEVHAVMGPNGSGKSTLSYTLAGRSGYEVTGGSILFNGKDLTELEPNERAAAGVFLAFQYPTEVPGVTTMTFLKTALNAVRVARGEDELDAVRFLKLVREKAKALNITDDMLKRPLNVGFSGGEKKRAETLQMALLEPTFAVLDETDSGLDVDAMRVVAEGVNALRSPERSMLVITHYQRLLDHIVPDHVHILAGGKIVKSGPKELAREVEESGYADIKSDAA</sequence>
<keyword evidence="6" id="KW-1185">Reference proteome</keyword>